<dbReference type="Proteomes" id="UP000316181">
    <property type="component" value="Unassembled WGS sequence"/>
</dbReference>
<reference evidence="2 3" key="1">
    <citation type="submission" date="2019-06" db="EMBL/GenBank/DDBJ databases">
        <title>Sequencing the genomes of 1000 actinobacteria strains.</title>
        <authorList>
            <person name="Klenk H.-P."/>
        </authorList>
    </citation>
    <scope>NUCLEOTIDE SEQUENCE [LARGE SCALE GENOMIC DNA]</scope>
    <source>
        <strain evidence="2 3">DSM 10596</strain>
    </source>
</reference>
<dbReference type="Pfam" id="PF02104">
    <property type="entry name" value="SURF1"/>
    <property type="match status" value="1"/>
</dbReference>
<comment type="similarity">
    <text evidence="1">Belongs to the SURF1 family.</text>
</comment>
<proteinExistence type="inferred from homology"/>
<organism evidence="2 3">
    <name type="scientific">Rarobacter incanus</name>
    <dbReference type="NCBI Taxonomy" id="153494"/>
    <lineage>
        <taxon>Bacteria</taxon>
        <taxon>Bacillati</taxon>
        <taxon>Actinomycetota</taxon>
        <taxon>Actinomycetes</taxon>
        <taxon>Micrococcales</taxon>
        <taxon>Rarobacteraceae</taxon>
        <taxon>Rarobacter</taxon>
    </lineage>
</organism>
<sequence length="335" mass="34651">MRRGNALGLTGSLAQIASVVRHVSRAAVRKNGRRARGAVDPANSGATVGGVIESRTAAQPPDRLRFVRTAGQPRLLALLLVVVLIAAACFALGRWQFHRAFERSQLAQHLADTGGDVAGARAIGDTLAPQQKFPGDLVGTTVTATGTFEPRRFYVEGRAVGGKVGYVVMAGLRISDDGVGGASWAGLSGQPVLPVALGWAATLAEATAAQPPTGPVSVVAYLQGGEQAGQAPNADGVIDSISSTLLLGQWGGPIYSAYGVLLDSTPAAAVGLTPLPRPQLDGGEDQANMRNLFYAIEWWVFGGFAVALWIRVVRDESRAGSAAPTLDDVIARGAA</sequence>
<dbReference type="AlphaFoldDB" id="A0A542SR84"/>
<accession>A0A542SR84</accession>
<keyword evidence="1" id="KW-1133">Transmembrane helix</keyword>
<dbReference type="PROSITE" id="PS50895">
    <property type="entry name" value="SURF1"/>
    <property type="match status" value="1"/>
</dbReference>
<comment type="caution">
    <text evidence="1">Lacks conserved residue(s) required for the propagation of feature annotation.</text>
</comment>
<dbReference type="GO" id="GO:0005886">
    <property type="term" value="C:plasma membrane"/>
    <property type="evidence" value="ECO:0007669"/>
    <property type="project" value="UniProtKB-SubCell"/>
</dbReference>
<evidence type="ECO:0000256" key="1">
    <source>
        <dbReference type="RuleBase" id="RU363076"/>
    </source>
</evidence>
<name>A0A542SR84_9MICO</name>
<dbReference type="InterPro" id="IPR002994">
    <property type="entry name" value="Surf1/Shy1"/>
</dbReference>
<protein>
    <recommendedName>
        <fullName evidence="1">SURF1-like protein</fullName>
    </recommendedName>
</protein>
<gene>
    <name evidence="2" type="ORF">FB389_1836</name>
</gene>
<keyword evidence="1" id="KW-0472">Membrane</keyword>
<feature type="transmembrane region" description="Helical" evidence="1">
    <location>
        <begin position="75"/>
        <end position="93"/>
    </location>
</feature>
<dbReference type="OrthoDB" id="3266379at2"/>
<comment type="caution">
    <text evidence="2">The sequence shown here is derived from an EMBL/GenBank/DDBJ whole genome shotgun (WGS) entry which is preliminary data.</text>
</comment>
<keyword evidence="3" id="KW-1185">Reference proteome</keyword>
<comment type="subcellular location">
    <subcellularLocation>
        <location evidence="1">Cell membrane</location>
        <topology evidence="1">Multi-pass membrane protein</topology>
    </subcellularLocation>
</comment>
<evidence type="ECO:0000313" key="2">
    <source>
        <dbReference type="EMBL" id="TQK77121.1"/>
    </source>
</evidence>
<evidence type="ECO:0000313" key="3">
    <source>
        <dbReference type="Proteomes" id="UP000316181"/>
    </source>
</evidence>
<keyword evidence="1" id="KW-1003">Cell membrane</keyword>
<keyword evidence="1" id="KW-0812">Transmembrane</keyword>
<dbReference type="EMBL" id="VFNV01000001">
    <property type="protein sequence ID" value="TQK77121.1"/>
    <property type="molecule type" value="Genomic_DNA"/>
</dbReference>